<reference evidence="1 2" key="1">
    <citation type="submission" date="2015-07" db="EMBL/GenBank/DDBJ databases">
        <title>Whole genome sequencing of Bosea vaviloviae isolated from cave pool.</title>
        <authorList>
            <person name="Tan N.E.H."/>
            <person name="Lee Y.P."/>
            <person name="Gan H.M."/>
            <person name="Barton H."/>
            <person name="Savka M.A."/>
        </authorList>
    </citation>
    <scope>NUCLEOTIDE SEQUENCE [LARGE SCALE GENOMIC DNA]</scope>
    <source>
        <strain evidence="1 2">SD260</strain>
    </source>
</reference>
<dbReference type="Proteomes" id="UP000037822">
    <property type="component" value="Unassembled WGS sequence"/>
</dbReference>
<dbReference type="RefSeq" id="WP_054208319.1">
    <property type="nucleotide sequence ID" value="NZ_LGSZ01000028.1"/>
</dbReference>
<evidence type="ECO:0000313" key="1">
    <source>
        <dbReference type="EMBL" id="KPH81488.1"/>
    </source>
</evidence>
<dbReference type="OrthoDB" id="7605429at2"/>
<keyword evidence="2" id="KW-1185">Reference proteome</keyword>
<proteinExistence type="predicted"/>
<name>A0A0N1F722_9HYPH</name>
<accession>A0A0N1F722</accession>
<gene>
    <name evidence="1" type="ORF">AE618_06915</name>
</gene>
<dbReference type="PATRIC" id="fig|1526658.3.peg.2052"/>
<protein>
    <submittedName>
        <fullName evidence="1">Uncharacterized protein</fullName>
    </submittedName>
</protein>
<evidence type="ECO:0000313" key="2">
    <source>
        <dbReference type="Proteomes" id="UP000037822"/>
    </source>
</evidence>
<dbReference type="AlphaFoldDB" id="A0A0N1F722"/>
<organism evidence="1 2">
    <name type="scientific">Bosea vaviloviae</name>
    <dbReference type="NCBI Taxonomy" id="1526658"/>
    <lineage>
        <taxon>Bacteria</taxon>
        <taxon>Pseudomonadati</taxon>
        <taxon>Pseudomonadota</taxon>
        <taxon>Alphaproteobacteria</taxon>
        <taxon>Hyphomicrobiales</taxon>
        <taxon>Boseaceae</taxon>
        <taxon>Bosea</taxon>
    </lineage>
</organism>
<comment type="caution">
    <text evidence="1">The sequence shown here is derived from an EMBL/GenBank/DDBJ whole genome shotgun (WGS) entry which is preliminary data.</text>
</comment>
<dbReference type="EMBL" id="LGSZ01000028">
    <property type="protein sequence ID" value="KPH81488.1"/>
    <property type="molecule type" value="Genomic_DNA"/>
</dbReference>
<sequence length="91" mass="10239">MVIEHDLAALPAESLSRWFRLWFDPQDERHDETAEFSGVIHSMIAQPHSISIDFGTADPEAFWDMLQLLDDAGATRIRIGSSRAESADPDQ</sequence>